<keyword evidence="3" id="KW-0732">Signal</keyword>
<gene>
    <name evidence="6" type="ORF">J8C05_08360</name>
</gene>
<keyword evidence="2 3" id="KW-0413">Isomerase</keyword>
<dbReference type="CDD" id="cd00317">
    <property type="entry name" value="cyclophilin"/>
    <property type="match status" value="1"/>
</dbReference>
<feature type="domain" description="PPIase cyclophilin-type" evidence="5">
    <location>
        <begin position="49"/>
        <end position="209"/>
    </location>
</feature>
<dbReference type="InterPro" id="IPR044666">
    <property type="entry name" value="Cyclophilin_A-like"/>
</dbReference>
<feature type="chain" id="PRO_5045010391" description="Peptidyl-prolyl cis-trans isomerase" evidence="3">
    <location>
        <begin position="23"/>
        <end position="212"/>
    </location>
</feature>
<sequence>MALLSLVLTVLLASGCTSPPPAQPPSLPPPPPPSAPASPPATTPAKRLVATLETTKGRIRFELLTQDAPKTCENFRLLAERKYFNGITFHRVIKGFMIQTGDPKGDGTGGESAFGGEFADEIDPKSPLYLAGYKAGIVAMANRGPNTNGSQFFIMHRDYQLPPSYTIFGRVFEGQDVVDAIAETPTYQGPEMLMRDRPLTPIRIISATVSEF</sequence>
<name>A0ABX8B617_9BACT</name>
<comment type="function">
    <text evidence="3">PPIases accelerate the folding of proteins. It catalyzes the cis-trans isomerization of proline imidic peptide bonds in oligopeptides.</text>
</comment>
<organism evidence="6 7">
    <name type="scientific">Chloracidobacterium sp. N</name>
    <dbReference type="NCBI Taxonomy" id="2821540"/>
    <lineage>
        <taxon>Bacteria</taxon>
        <taxon>Pseudomonadati</taxon>
        <taxon>Acidobacteriota</taxon>
        <taxon>Terriglobia</taxon>
        <taxon>Terriglobales</taxon>
        <taxon>Acidobacteriaceae</taxon>
        <taxon>Chloracidobacterium</taxon>
        <taxon>Chloracidobacterium aggregatum</taxon>
    </lineage>
</organism>
<comment type="catalytic activity">
    <reaction evidence="3">
        <text>[protein]-peptidylproline (omega=180) = [protein]-peptidylproline (omega=0)</text>
        <dbReference type="Rhea" id="RHEA:16237"/>
        <dbReference type="Rhea" id="RHEA-COMP:10747"/>
        <dbReference type="Rhea" id="RHEA-COMP:10748"/>
        <dbReference type="ChEBI" id="CHEBI:83833"/>
        <dbReference type="ChEBI" id="CHEBI:83834"/>
        <dbReference type="EC" id="5.2.1.8"/>
    </reaction>
</comment>
<proteinExistence type="inferred from homology"/>
<evidence type="ECO:0000256" key="4">
    <source>
        <dbReference type="SAM" id="MobiDB-lite"/>
    </source>
</evidence>
<evidence type="ECO:0000313" key="7">
    <source>
        <dbReference type="Proteomes" id="UP000677668"/>
    </source>
</evidence>
<feature type="compositionally biased region" description="Pro residues" evidence="4">
    <location>
        <begin position="18"/>
        <end position="42"/>
    </location>
</feature>
<dbReference type="InterPro" id="IPR029000">
    <property type="entry name" value="Cyclophilin-like_dom_sf"/>
</dbReference>
<keyword evidence="1 3" id="KW-0697">Rotamase</keyword>
<protein>
    <recommendedName>
        <fullName evidence="3">Peptidyl-prolyl cis-trans isomerase</fullName>
        <shortName evidence="3">PPIase</shortName>
        <ecNumber evidence="3">5.2.1.8</ecNumber>
    </recommendedName>
</protein>
<reference evidence="6 7" key="1">
    <citation type="submission" date="2021-03" db="EMBL/GenBank/DDBJ databases">
        <title>Genomic and phenotypic characterization of Chloracidobacterium isolates provides evidence for multiple species.</title>
        <authorList>
            <person name="Saini M.K."/>
            <person name="Costas A.M.G."/>
            <person name="Tank M."/>
            <person name="Bryant D.A."/>
        </authorList>
    </citation>
    <scope>NUCLEOTIDE SEQUENCE [LARGE SCALE GENOMIC DNA]</scope>
    <source>
        <strain evidence="6 7">N</strain>
    </source>
</reference>
<feature type="region of interest" description="Disordered" evidence="4">
    <location>
        <begin position="18"/>
        <end position="44"/>
    </location>
</feature>
<dbReference type="Gene3D" id="2.40.100.10">
    <property type="entry name" value="Cyclophilin-like"/>
    <property type="match status" value="1"/>
</dbReference>
<comment type="similarity">
    <text evidence="3">Belongs to the cyclophilin-type PPIase family.</text>
</comment>
<dbReference type="SUPFAM" id="SSF50891">
    <property type="entry name" value="Cyclophilin-like"/>
    <property type="match status" value="1"/>
</dbReference>
<dbReference type="Proteomes" id="UP000677668">
    <property type="component" value="Chromosome 1"/>
</dbReference>
<dbReference type="PRINTS" id="PR00153">
    <property type="entry name" value="CSAPPISMRASE"/>
</dbReference>
<dbReference type="InterPro" id="IPR002130">
    <property type="entry name" value="Cyclophilin-type_PPIase_dom"/>
</dbReference>
<evidence type="ECO:0000256" key="3">
    <source>
        <dbReference type="RuleBase" id="RU363019"/>
    </source>
</evidence>
<dbReference type="PANTHER" id="PTHR45625">
    <property type="entry name" value="PEPTIDYL-PROLYL CIS-TRANS ISOMERASE-RELATED"/>
    <property type="match status" value="1"/>
</dbReference>
<evidence type="ECO:0000259" key="5">
    <source>
        <dbReference type="PROSITE" id="PS50072"/>
    </source>
</evidence>
<accession>A0ABX8B617</accession>
<dbReference type="GO" id="GO:0016853">
    <property type="term" value="F:isomerase activity"/>
    <property type="evidence" value="ECO:0007669"/>
    <property type="project" value="UniProtKB-KW"/>
</dbReference>
<keyword evidence="7" id="KW-1185">Reference proteome</keyword>
<evidence type="ECO:0000313" key="6">
    <source>
        <dbReference type="EMBL" id="QUV94986.1"/>
    </source>
</evidence>
<evidence type="ECO:0000256" key="1">
    <source>
        <dbReference type="ARBA" id="ARBA00023110"/>
    </source>
</evidence>
<feature type="signal peptide" evidence="3">
    <location>
        <begin position="1"/>
        <end position="22"/>
    </location>
</feature>
<dbReference type="Pfam" id="PF00160">
    <property type="entry name" value="Pro_isomerase"/>
    <property type="match status" value="1"/>
</dbReference>
<evidence type="ECO:0000256" key="2">
    <source>
        <dbReference type="ARBA" id="ARBA00023235"/>
    </source>
</evidence>
<dbReference type="EMBL" id="CP072642">
    <property type="protein sequence ID" value="QUV94986.1"/>
    <property type="molecule type" value="Genomic_DNA"/>
</dbReference>
<dbReference type="EC" id="5.2.1.8" evidence="3"/>
<dbReference type="PANTHER" id="PTHR45625:SF4">
    <property type="entry name" value="PEPTIDYLPROLYL ISOMERASE DOMAIN AND WD REPEAT-CONTAINING PROTEIN 1"/>
    <property type="match status" value="1"/>
</dbReference>
<dbReference type="PROSITE" id="PS50072">
    <property type="entry name" value="CSA_PPIASE_2"/>
    <property type="match status" value="1"/>
</dbReference>